<dbReference type="Pfam" id="PF08570">
    <property type="entry name" value="DUF1761"/>
    <property type="match status" value="1"/>
</dbReference>
<feature type="transmembrane region" description="Helical" evidence="1">
    <location>
        <begin position="91"/>
        <end position="110"/>
    </location>
</feature>
<feature type="transmembrane region" description="Helical" evidence="1">
    <location>
        <begin position="117"/>
        <end position="136"/>
    </location>
</feature>
<reference evidence="2 3" key="1">
    <citation type="journal article" date="2016" name="Nat. Commun.">
        <title>Thousands of microbial genomes shed light on interconnected biogeochemical processes in an aquifer system.</title>
        <authorList>
            <person name="Anantharaman K."/>
            <person name="Brown C.T."/>
            <person name="Hug L.A."/>
            <person name="Sharon I."/>
            <person name="Castelle C.J."/>
            <person name="Probst A.J."/>
            <person name="Thomas B.C."/>
            <person name="Singh A."/>
            <person name="Wilkins M.J."/>
            <person name="Karaoz U."/>
            <person name="Brodie E.L."/>
            <person name="Williams K.H."/>
            <person name="Hubbard S.S."/>
            <person name="Banfield J.F."/>
        </authorList>
    </citation>
    <scope>NUCLEOTIDE SEQUENCE [LARGE SCALE GENOMIC DNA]</scope>
</reference>
<organism evidence="2 3">
    <name type="scientific">Candidatus Daviesbacteria bacterium RIFCSPHIGHO2_02_FULL_43_12</name>
    <dbReference type="NCBI Taxonomy" id="1797776"/>
    <lineage>
        <taxon>Bacteria</taxon>
        <taxon>Candidatus Daviesiibacteriota</taxon>
    </lineage>
</organism>
<keyword evidence="1" id="KW-1133">Transmembrane helix</keyword>
<dbReference type="Proteomes" id="UP000177328">
    <property type="component" value="Unassembled WGS sequence"/>
</dbReference>
<evidence type="ECO:0000313" key="3">
    <source>
        <dbReference type="Proteomes" id="UP000177328"/>
    </source>
</evidence>
<dbReference type="EMBL" id="MFDD01000014">
    <property type="protein sequence ID" value="OGE39927.1"/>
    <property type="molecule type" value="Genomic_DNA"/>
</dbReference>
<keyword evidence="1" id="KW-0472">Membrane</keyword>
<gene>
    <name evidence="2" type="ORF">A3D25_03935</name>
</gene>
<protein>
    <recommendedName>
        <fullName evidence="4">DUF1761 domain-containing protein</fullName>
    </recommendedName>
</protein>
<evidence type="ECO:0008006" key="4">
    <source>
        <dbReference type="Google" id="ProtNLM"/>
    </source>
</evidence>
<sequence>MCHLENGIEISLALFIAVIARIGIGMLWYSRLLFGKKWMALINKSQSEINQESAKKMYLLEAGASLLMAYVLERVLVAFQVKTLTDATLTALWIGVGFMMMGSLGDYLFLKRSKALYFINNGYQVVSVIVMAIILVKWG</sequence>
<feature type="transmembrane region" description="Helical" evidence="1">
    <location>
        <begin position="12"/>
        <end position="34"/>
    </location>
</feature>
<accession>A0A1F5KG70</accession>
<name>A0A1F5KG70_9BACT</name>
<comment type="caution">
    <text evidence="2">The sequence shown here is derived from an EMBL/GenBank/DDBJ whole genome shotgun (WGS) entry which is preliminary data.</text>
</comment>
<evidence type="ECO:0000256" key="1">
    <source>
        <dbReference type="SAM" id="Phobius"/>
    </source>
</evidence>
<proteinExistence type="predicted"/>
<evidence type="ECO:0000313" key="2">
    <source>
        <dbReference type="EMBL" id="OGE39927.1"/>
    </source>
</evidence>
<keyword evidence="1" id="KW-0812">Transmembrane</keyword>
<dbReference type="InterPro" id="IPR013879">
    <property type="entry name" value="DUF1761"/>
</dbReference>
<dbReference type="AlphaFoldDB" id="A0A1F5KG70"/>